<dbReference type="InterPro" id="IPR009190">
    <property type="entry name" value="DUF1462"/>
</dbReference>
<accession>A0A7T6Z5W9</accession>
<keyword evidence="2" id="KW-1185">Reference proteome</keyword>
<gene>
    <name evidence="1" type="ORF">HUG15_19255</name>
</gene>
<dbReference type="InterPro" id="IPR036249">
    <property type="entry name" value="Thioredoxin-like_sf"/>
</dbReference>
<proteinExistence type="predicted"/>
<dbReference type="EMBL" id="CP054705">
    <property type="protein sequence ID" value="QQK77506.1"/>
    <property type="molecule type" value="Genomic_DNA"/>
</dbReference>
<organism evidence="1 2">
    <name type="scientific">Salicibibacter cibarius</name>
    <dbReference type="NCBI Taxonomy" id="2743000"/>
    <lineage>
        <taxon>Bacteria</taxon>
        <taxon>Bacillati</taxon>
        <taxon>Bacillota</taxon>
        <taxon>Bacilli</taxon>
        <taxon>Bacillales</taxon>
        <taxon>Bacillaceae</taxon>
        <taxon>Salicibibacter</taxon>
    </lineage>
</organism>
<dbReference type="InterPro" id="IPR038218">
    <property type="entry name" value="YuzD-like_sp"/>
</dbReference>
<dbReference type="PIRSF" id="PIRSF010603">
    <property type="entry name" value="UCP010603"/>
    <property type="match status" value="1"/>
</dbReference>
<evidence type="ECO:0000313" key="2">
    <source>
        <dbReference type="Proteomes" id="UP000595823"/>
    </source>
</evidence>
<dbReference type="AlphaFoldDB" id="A0A7T6Z5W9"/>
<evidence type="ECO:0000313" key="1">
    <source>
        <dbReference type="EMBL" id="QQK77506.1"/>
    </source>
</evidence>
<protein>
    <submittedName>
        <fullName evidence="1">YuzD family protein</fullName>
    </submittedName>
</protein>
<reference evidence="1 2" key="1">
    <citation type="submission" date="2020-06" db="EMBL/GenBank/DDBJ databases">
        <title>Genomic analysis of Salicibibacter sp. NKC5-3.</title>
        <authorList>
            <person name="Oh Y.J."/>
        </authorList>
    </citation>
    <scope>NUCLEOTIDE SEQUENCE [LARGE SCALE GENOMIC DNA]</scope>
    <source>
        <strain evidence="1 2">NKC5-3</strain>
    </source>
</reference>
<name>A0A7T6Z5W9_9BACI</name>
<dbReference type="Proteomes" id="UP000595823">
    <property type="component" value="Chromosome"/>
</dbReference>
<dbReference type="KEGG" id="scia:HUG15_19255"/>
<dbReference type="SUPFAM" id="SSF52833">
    <property type="entry name" value="Thioredoxin-like"/>
    <property type="match status" value="1"/>
</dbReference>
<dbReference type="Pfam" id="PF07315">
    <property type="entry name" value="DUF1462"/>
    <property type="match status" value="1"/>
</dbReference>
<dbReference type="Gene3D" id="3.40.30.30">
    <property type="entry name" value="Hypothetical protein sa0798"/>
    <property type="match status" value="1"/>
</dbReference>
<sequence length="102" mass="11581">MDMSITITVYGAEKKCASCVNLPSALETKDWLEALLNRKYENQPLAFEYIDIENPEAGHEEFARYIIDDDRMYPLVTINGDIVAEGNPKLKDIYAKIDHLAS</sequence>